<keyword evidence="2" id="KW-0129">CBS domain</keyword>
<keyword evidence="6" id="KW-1185">Reference proteome</keyword>
<dbReference type="AlphaFoldDB" id="A0AAE0F593"/>
<evidence type="ECO:0000313" key="5">
    <source>
        <dbReference type="EMBL" id="KAK3251842.1"/>
    </source>
</evidence>
<feature type="region of interest" description="Disordered" evidence="3">
    <location>
        <begin position="136"/>
        <end position="195"/>
    </location>
</feature>
<comment type="caution">
    <text evidence="5">The sequence shown here is derived from an EMBL/GenBank/DDBJ whole genome shotgun (WGS) entry which is preliminary data.</text>
</comment>
<feature type="region of interest" description="Disordered" evidence="3">
    <location>
        <begin position="78"/>
        <end position="104"/>
    </location>
</feature>
<dbReference type="SMART" id="SM01091">
    <property type="entry name" value="CorC_HlyC"/>
    <property type="match status" value="1"/>
</dbReference>
<accession>A0AAE0F593</accession>
<sequence length="195" mass="21708">MEEIIGEIYDETDSPEDGNIICRGNGVYDVDAKASIDELRERLDLDIEDGRYETVAGYCGVLFGCIPPVWENVEVRIPELPTDEEEELDEEKKRGEEDPGPSEALLRITITDGNSRQVRSARFEFLVRKGMQKVASKPAKKPLIQLPSNRSQSVSNENFSPDSPAMIEEAADKPTVVEVDPKDVTSPKEQVKPSS</sequence>
<feature type="compositionally biased region" description="Basic and acidic residues" evidence="3">
    <location>
        <begin position="179"/>
        <end position="195"/>
    </location>
</feature>
<dbReference type="InterPro" id="IPR016169">
    <property type="entry name" value="FAD-bd_PCMH_sub2"/>
</dbReference>
<dbReference type="Proteomes" id="UP001190700">
    <property type="component" value="Unassembled WGS sequence"/>
</dbReference>
<dbReference type="Gene3D" id="3.30.465.10">
    <property type="match status" value="1"/>
</dbReference>
<evidence type="ECO:0000256" key="2">
    <source>
        <dbReference type="ARBA" id="ARBA00023122"/>
    </source>
</evidence>
<dbReference type="GO" id="GO:0050660">
    <property type="term" value="F:flavin adenine dinucleotide binding"/>
    <property type="evidence" value="ECO:0007669"/>
    <property type="project" value="InterPro"/>
</dbReference>
<proteinExistence type="predicted"/>
<evidence type="ECO:0000259" key="4">
    <source>
        <dbReference type="SMART" id="SM01091"/>
    </source>
</evidence>
<protein>
    <recommendedName>
        <fullName evidence="4">Transporter-associated domain-containing protein</fullName>
    </recommendedName>
</protein>
<feature type="domain" description="Transporter-associated" evidence="4">
    <location>
        <begin position="21"/>
        <end position="127"/>
    </location>
</feature>
<keyword evidence="1" id="KW-0677">Repeat</keyword>
<reference evidence="5 6" key="1">
    <citation type="journal article" date="2015" name="Genome Biol. Evol.">
        <title>Comparative Genomics of a Bacterivorous Green Alga Reveals Evolutionary Causalities and Consequences of Phago-Mixotrophic Mode of Nutrition.</title>
        <authorList>
            <person name="Burns J.A."/>
            <person name="Paasch A."/>
            <person name="Narechania A."/>
            <person name="Kim E."/>
        </authorList>
    </citation>
    <scope>NUCLEOTIDE SEQUENCE [LARGE SCALE GENOMIC DNA]</scope>
    <source>
        <strain evidence="5 6">PLY_AMNH</strain>
    </source>
</reference>
<dbReference type="PANTHER" id="PTHR22777:SF17">
    <property type="entry name" value="UPF0053 PROTEIN SLL0260"/>
    <property type="match status" value="1"/>
</dbReference>
<dbReference type="InterPro" id="IPR005170">
    <property type="entry name" value="Transptr-assoc_dom"/>
</dbReference>
<name>A0AAE0F593_9CHLO</name>
<gene>
    <name evidence="5" type="ORF">CYMTET_38835</name>
</gene>
<evidence type="ECO:0000313" key="6">
    <source>
        <dbReference type="Proteomes" id="UP001190700"/>
    </source>
</evidence>
<evidence type="ECO:0000256" key="3">
    <source>
        <dbReference type="SAM" id="MobiDB-lite"/>
    </source>
</evidence>
<feature type="compositionally biased region" description="Polar residues" evidence="3">
    <location>
        <begin position="146"/>
        <end position="161"/>
    </location>
</feature>
<dbReference type="EMBL" id="LGRX02025793">
    <property type="protein sequence ID" value="KAK3251842.1"/>
    <property type="molecule type" value="Genomic_DNA"/>
</dbReference>
<dbReference type="SUPFAM" id="SSF56176">
    <property type="entry name" value="FAD-binding/transporter-associated domain-like"/>
    <property type="match status" value="1"/>
</dbReference>
<evidence type="ECO:0000256" key="1">
    <source>
        <dbReference type="ARBA" id="ARBA00022737"/>
    </source>
</evidence>
<dbReference type="InterPro" id="IPR036318">
    <property type="entry name" value="FAD-bd_PCMH-like_sf"/>
</dbReference>
<dbReference type="Pfam" id="PF03471">
    <property type="entry name" value="CorC_HlyC"/>
    <property type="match status" value="1"/>
</dbReference>
<organism evidence="5 6">
    <name type="scientific">Cymbomonas tetramitiformis</name>
    <dbReference type="NCBI Taxonomy" id="36881"/>
    <lineage>
        <taxon>Eukaryota</taxon>
        <taxon>Viridiplantae</taxon>
        <taxon>Chlorophyta</taxon>
        <taxon>Pyramimonadophyceae</taxon>
        <taxon>Pyramimonadales</taxon>
        <taxon>Pyramimonadaceae</taxon>
        <taxon>Cymbomonas</taxon>
    </lineage>
</organism>
<dbReference type="PANTHER" id="PTHR22777">
    <property type="entry name" value="HEMOLYSIN-RELATED"/>
    <property type="match status" value="1"/>
</dbReference>